<reference evidence="1 2" key="1">
    <citation type="submission" date="2023-03" db="EMBL/GenBank/DDBJ databases">
        <title>Bacillus Genome Sequencing.</title>
        <authorList>
            <person name="Dunlap C."/>
        </authorList>
    </citation>
    <scope>NUCLEOTIDE SEQUENCE [LARGE SCALE GENOMIC DNA]</scope>
    <source>
        <strain evidence="1 2">NRS-52</strain>
    </source>
</reference>
<sequence>MKTLSQLAPKIVEKESGKNIPFAEFLEDHAANGELFTSDISAMLDSALNPHTEWNEVDDYFVPIAHQVITEAAQHEDKRIYLRLVLAIREAWQDLNLNLQHTESR</sequence>
<name>A0ABU6PNI5_9BACL</name>
<evidence type="ECO:0000313" key="1">
    <source>
        <dbReference type="EMBL" id="MED5015949.1"/>
    </source>
</evidence>
<proteinExistence type="predicted"/>
<comment type="caution">
    <text evidence="1">The sequence shown here is derived from an EMBL/GenBank/DDBJ whole genome shotgun (WGS) entry which is preliminary data.</text>
</comment>
<gene>
    <name evidence="1" type="ORF">P9847_01375</name>
</gene>
<organism evidence="1 2">
    <name type="scientific">Paenibacillus chibensis</name>
    <dbReference type="NCBI Taxonomy" id="59846"/>
    <lineage>
        <taxon>Bacteria</taxon>
        <taxon>Bacillati</taxon>
        <taxon>Bacillota</taxon>
        <taxon>Bacilli</taxon>
        <taxon>Bacillales</taxon>
        <taxon>Paenibacillaceae</taxon>
        <taxon>Paenibacillus</taxon>
    </lineage>
</organism>
<dbReference type="Proteomes" id="UP001343257">
    <property type="component" value="Unassembled WGS sequence"/>
</dbReference>
<accession>A0ABU6PNI5</accession>
<protein>
    <submittedName>
        <fullName evidence="1">Uncharacterized protein</fullName>
    </submittedName>
</protein>
<dbReference type="EMBL" id="JARTLD010000003">
    <property type="protein sequence ID" value="MED5015949.1"/>
    <property type="molecule type" value="Genomic_DNA"/>
</dbReference>
<evidence type="ECO:0000313" key="2">
    <source>
        <dbReference type="Proteomes" id="UP001343257"/>
    </source>
</evidence>
<dbReference type="RefSeq" id="WP_328274778.1">
    <property type="nucleotide sequence ID" value="NZ_JARTLD010000003.1"/>
</dbReference>
<keyword evidence="2" id="KW-1185">Reference proteome</keyword>